<dbReference type="FunFam" id="4.10.1100.10:FF:000001">
    <property type="entry name" value="Squamosa promoter-binding-like protein 14"/>
    <property type="match status" value="1"/>
</dbReference>
<protein>
    <submittedName>
        <fullName evidence="12">Squamosa promoter-binding-like protein 12</fullName>
    </submittedName>
</protein>
<comment type="subcellular location">
    <subcellularLocation>
        <location evidence="1">Nucleus</location>
    </subcellularLocation>
</comment>
<organism evidence="12 13">
    <name type="scientific">Cajanus cajan</name>
    <name type="common">Pigeon pea</name>
    <name type="synonym">Cajanus indicus</name>
    <dbReference type="NCBI Taxonomy" id="3821"/>
    <lineage>
        <taxon>Eukaryota</taxon>
        <taxon>Viridiplantae</taxon>
        <taxon>Streptophyta</taxon>
        <taxon>Embryophyta</taxon>
        <taxon>Tracheophyta</taxon>
        <taxon>Spermatophyta</taxon>
        <taxon>Magnoliopsida</taxon>
        <taxon>eudicotyledons</taxon>
        <taxon>Gunneridae</taxon>
        <taxon>Pentapetalae</taxon>
        <taxon>rosids</taxon>
        <taxon>fabids</taxon>
        <taxon>Fabales</taxon>
        <taxon>Fabaceae</taxon>
        <taxon>Papilionoideae</taxon>
        <taxon>50 kb inversion clade</taxon>
        <taxon>NPAAA clade</taxon>
        <taxon>indigoferoid/millettioid clade</taxon>
        <taxon>Phaseoleae</taxon>
        <taxon>Cajanus</taxon>
    </lineage>
</organism>
<dbReference type="GO" id="GO:0005634">
    <property type="term" value="C:nucleus"/>
    <property type="evidence" value="ECO:0007669"/>
    <property type="project" value="UniProtKB-SubCell"/>
</dbReference>
<dbReference type="InterPro" id="IPR004333">
    <property type="entry name" value="SBP_dom"/>
</dbReference>
<keyword evidence="5" id="KW-0805">Transcription regulation</keyword>
<proteinExistence type="predicted"/>
<feature type="domain" description="SBP-type" evidence="11">
    <location>
        <begin position="111"/>
        <end position="188"/>
    </location>
</feature>
<evidence type="ECO:0000256" key="5">
    <source>
        <dbReference type="ARBA" id="ARBA00023015"/>
    </source>
</evidence>
<dbReference type="AlphaFoldDB" id="A0A151SDM6"/>
<dbReference type="OMA" id="MEWEIDG"/>
<dbReference type="PROSITE" id="PS51141">
    <property type="entry name" value="ZF_SBP"/>
    <property type="match status" value="1"/>
</dbReference>
<keyword evidence="6" id="KW-0238">DNA-binding</keyword>
<keyword evidence="2" id="KW-0479">Metal-binding</keyword>
<reference evidence="12" key="1">
    <citation type="journal article" date="2012" name="Nat. Biotechnol.">
        <title>Draft genome sequence of pigeonpea (Cajanus cajan), an orphan legume crop of resource-poor farmers.</title>
        <authorList>
            <person name="Varshney R.K."/>
            <person name="Chen W."/>
            <person name="Li Y."/>
            <person name="Bharti A.K."/>
            <person name="Saxena R.K."/>
            <person name="Schlueter J.A."/>
            <person name="Donoghue M.T."/>
            <person name="Azam S."/>
            <person name="Fan G."/>
            <person name="Whaley A.M."/>
            <person name="Farmer A.D."/>
            <person name="Sheridan J."/>
            <person name="Iwata A."/>
            <person name="Tuteja R."/>
            <person name="Penmetsa R.V."/>
            <person name="Wu W."/>
            <person name="Upadhyaya H.D."/>
            <person name="Yang S.P."/>
            <person name="Shah T."/>
            <person name="Saxena K.B."/>
            <person name="Michael T."/>
            <person name="McCombie W.R."/>
            <person name="Yang B."/>
            <person name="Zhang G."/>
            <person name="Yang H."/>
            <person name="Wang J."/>
            <person name="Spillane C."/>
            <person name="Cook D.R."/>
            <person name="May G.D."/>
            <person name="Xu X."/>
            <person name="Jackson S.A."/>
        </authorList>
    </citation>
    <scope>NUCLEOTIDE SEQUENCE [LARGE SCALE GENOMIC DNA]</scope>
</reference>
<name>A0A151SDM6_CAJCA</name>
<evidence type="ECO:0000259" key="11">
    <source>
        <dbReference type="PROSITE" id="PS51141"/>
    </source>
</evidence>
<dbReference type="InterPro" id="IPR036893">
    <property type="entry name" value="SBP_sf"/>
</dbReference>
<evidence type="ECO:0000256" key="4">
    <source>
        <dbReference type="ARBA" id="ARBA00022833"/>
    </source>
</evidence>
<dbReference type="Proteomes" id="UP000075243">
    <property type="component" value="Unassembled WGS sequence"/>
</dbReference>
<evidence type="ECO:0000256" key="7">
    <source>
        <dbReference type="ARBA" id="ARBA00023163"/>
    </source>
</evidence>
<dbReference type="STRING" id="3821.A0A151SDM6"/>
<keyword evidence="4" id="KW-0862">Zinc</keyword>
<evidence type="ECO:0000256" key="6">
    <source>
        <dbReference type="ARBA" id="ARBA00023125"/>
    </source>
</evidence>
<evidence type="ECO:0000256" key="8">
    <source>
        <dbReference type="ARBA" id="ARBA00023242"/>
    </source>
</evidence>
<dbReference type="Gramene" id="C.cajan_24272.t">
    <property type="protein sequence ID" value="C.cajan_24272.t"/>
    <property type="gene ID" value="C.cajan_24272"/>
</dbReference>
<sequence>MRWNAKSPPQWEWDHLFFNTNPTENSKLQSPNWTGEANQEISFELFDASGSNGCSGSELIHASSSRTTKSASINSSSNMGSDSKNISFSKDSMSSLSSGKKCKSNDQSIQYPCCQVEGCGLDLSSAKNYHRKHRVCESHSKSPKVVVAGLELRFCQQCSRFHGLLEFDEKKRSCRRRLSDHNARRRKPLPEVVQSKRRQQMSPFAFSRTATSIACQDIHNSELSQTKDFLMKPAKANTEIPSIVTMLSNDSNISFTSKDIATKNINLGIEDSLNSSDPNTAKDFHRALSLLSTTNSWGSYEGKSISLEHSSHTSATQPATHAVSQRLPLSSLEYWHSDQPLNSNTWISYSNSDDNGRFHEFQLFREPFESGFPYDQLD</sequence>
<evidence type="ECO:0000256" key="10">
    <source>
        <dbReference type="SAM" id="MobiDB-lite"/>
    </source>
</evidence>
<evidence type="ECO:0000256" key="2">
    <source>
        <dbReference type="ARBA" id="ARBA00022723"/>
    </source>
</evidence>
<keyword evidence="8" id="KW-0539">Nucleus</keyword>
<evidence type="ECO:0000313" key="13">
    <source>
        <dbReference type="Proteomes" id="UP000075243"/>
    </source>
</evidence>
<dbReference type="Gene3D" id="4.10.1100.10">
    <property type="entry name" value="Transcription factor, SBP-box domain"/>
    <property type="match status" value="1"/>
</dbReference>
<dbReference type="Pfam" id="PF03110">
    <property type="entry name" value="SBP"/>
    <property type="match status" value="1"/>
</dbReference>
<feature type="region of interest" description="Disordered" evidence="10">
    <location>
        <begin position="65"/>
        <end position="85"/>
    </location>
</feature>
<dbReference type="PANTHER" id="PTHR31251:SF74">
    <property type="entry name" value="SQUAMOSA PROMOTER-BINDING-LIKE PROTEIN 2"/>
    <property type="match status" value="1"/>
</dbReference>
<keyword evidence="13" id="KW-1185">Reference proteome</keyword>
<evidence type="ECO:0000256" key="3">
    <source>
        <dbReference type="ARBA" id="ARBA00022771"/>
    </source>
</evidence>
<accession>A0A151SDM6</accession>
<dbReference type="PANTHER" id="PTHR31251">
    <property type="entry name" value="SQUAMOSA PROMOTER-BINDING-LIKE PROTEIN 4"/>
    <property type="match status" value="1"/>
</dbReference>
<feature type="region of interest" description="Disordered" evidence="10">
    <location>
        <begin position="178"/>
        <end position="201"/>
    </location>
</feature>
<dbReference type="GO" id="GO:0003677">
    <property type="term" value="F:DNA binding"/>
    <property type="evidence" value="ECO:0007669"/>
    <property type="project" value="UniProtKB-KW"/>
</dbReference>
<dbReference type="SUPFAM" id="SSF103612">
    <property type="entry name" value="SBT domain"/>
    <property type="match status" value="1"/>
</dbReference>
<evidence type="ECO:0000256" key="1">
    <source>
        <dbReference type="ARBA" id="ARBA00004123"/>
    </source>
</evidence>
<dbReference type="EMBL" id="KQ483418">
    <property type="protein sequence ID" value="KYP52932.1"/>
    <property type="molecule type" value="Genomic_DNA"/>
</dbReference>
<dbReference type="InterPro" id="IPR044817">
    <property type="entry name" value="SBP-like"/>
</dbReference>
<evidence type="ECO:0000313" key="12">
    <source>
        <dbReference type="EMBL" id="KYP52932.1"/>
    </source>
</evidence>
<dbReference type="GO" id="GO:0008270">
    <property type="term" value="F:zinc ion binding"/>
    <property type="evidence" value="ECO:0007669"/>
    <property type="project" value="UniProtKB-KW"/>
</dbReference>
<keyword evidence="3 9" id="KW-0863">Zinc-finger</keyword>
<evidence type="ECO:0000256" key="9">
    <source>
        <dbReference type="PROSITE-ProRule" id="PRU00470"/>
    </source>
</evidence>
<gene>
    <name evidence="12" type="ORF">KK1_025133</name>
</gene>
<keyword evidence="7" id="KW-0804">Transcription</keyword>